<dbReference type="SUPFAM" id="SSF52540">
    <property type="entry name" value="P-loop containing nucleoside triphosphate hydrolases"/>
    <property type="match status" value="1"/>
</dbReference>
<evidence type="ECO:0000256" key="11">
    <source>
        <dbReference type="RuleBase" id="RU000644"/>
    </source>
</evidence>
<dbReference type="eggNOG" id="COG0532">
    <property type="taxonomic scope" value="Bacteria"/>
</dbReference>
<dbReference type="FunFam" id="2.40.30.10:FF:000054">
    <property type="entry name" value="Translation initiation factor IF-2"/>
    <property type="match status" value="1"/>
</dbReference>
<feature type="compositionally biased region" description="Basic residues" evidence="13">
    <location>
        <begin position="73"/>
        <end position="83"/>
    </location>
</feature>
<gene>
    <name evidence="10" type="primary">infB</name>
    <name evidence="15" type="ORF">L21TH_1337</name>
</gene>
<dbReference type="PATRIC" id="fig|1304284.3.peg.1307"/>
<dbReference type="EMBL" id="ARZA01000138">
    <property type="protein sequence ID" value="EOD00623.1"/>
    <property type="molecule type" value="Genomic_DNA"/>
</dbReference>
<dbReference type="NCBIfam" id="TIGR00231">
    <property type="entry name" value="small_GTP"/>
    <property type="match status" value="1"/>
</dbReference>
<dbReference type="SUPFAM" id="SSF52156">
    <property type="entry name" value="Initiation factor IF2/eIF5b, domain 3"/>
    <property type="match status" value="1"/>
</dbReference>
<dbReference type="Pfam" id="PF22042">
    <property type="entry name" value="EF-G_D2"/>
    <property type="match status" value="1"/>
</dbReference>
<evidence type="ECO:0000256" key="3">
    <source>
        <dbReference type="ARBA" id="ARBA00020675"/>
    </source>
</evidence>
<comment type="subcellular location">
    <subcellularLocation>
        <location evidence="1 10 12">Cytoplasm</location>
    </subcellularLocation>
</comment>
<reference evidence="15 16" key="1">
    <citation type="journal article" date="2015" name="Geomicrobiol. J.">
        <title>Caldisalinibacter kiritimatiensis gen. nov., sp. nov., a moderately thermohalophilic thiosulfate-reducing bacterium from a hypersaline microbial mat.</title>
        <authorList>
            <person name="Ben Hania W."/>
            <person name="Joseph M."/>
            <person name="Fiebig A."/>
            <person name="Bunk B."/>
            <person name="Klenk H.-P."/>
            <person name="Fardeau M.-L."/>
            <person name="Spring S."/>
        </authorList>
    </citation>
    <scope>NUCLEOTIDE SEQUENCE [LARGE SCALE GENOMIC DNA]</scope>
    <source>
        <strain evidence="15 16">L21-TH-D2</strain>
    </source>
</reference>
<dbReference type="NCBIfam" id="TIGR00487">
    <property type="entry name" value="IF-2"/>
    <property type="match status" value="1"/>
</dbReference>
<dbReference type="Pfam" id="PF04760">
    <property type="entry name" value="IF2_N"/>
    <property type="match status" value="2"/>
</dbReference>
<feature type="binding site" evidence="10">
    <location>
        <begin position="298"/>
        <end position="301"/>
    </location>
    <ligand>
        <name>GTP</name>
        <dbReference type="ChEBI" id="CHEBI:37565"/>
    </ligand>
</feature>
<dbReference type="InterPro" id="IPR006847">
    <property type="entry name" value="IF2_N"/>
</dbReference>
<dbReference type="Pfam" id="PF00009">
    <property type="entry name" value="GTP_EFTU"/>
    <property type="match status" value="1"/>
</dbReference>
<dbReference type="FunFam" id="3.40.50.300:FF:000019">
    <property type="entry name" value="Translation initiation factor IF-2"/>
    <property type="match status" value="1"/>
</dbReference>
<dbReference type="InterPro" id="IPR000795">
    <property type="entry name" value="T_Tr_GTP-bd_dom"/>
</dbReference>
<feature type="domain" description="Tr-type G" evidence="14">
    <location>
        <begin position="189"/>
        <end position="358"/>
    </location>
</feature>
<feature type="compositionally biased region" description="Basic and acidic residues" evidence="13">
    <location>
        <begin position="56"/>
        <end position="67"/>
    </location>
</feature>
<evidence type="ECO:0000256" key="1">
    <source>
        <dbReference type="ARBA" id="ARBA00004496"/>
    </source>
</evidence>
<evidence type="ECO:0000256" key="10">
    <source>
        <dbReference type="HAMAP-Rule" id="MF_00100"/>
    </source>
</evidence>
<evidence type="ECO:0000256" key="9">
    <source>
        <dbReference type="ARBA" id="ARBA00025162"/>
    </source>
</evidence>
<comment type="function">
    <text evidence="9 10 11">One of the essential components for the initiation of protein synthesis. Protects formylmethionyl-tRNA from spontaneous hydrolysis and promotes its binding to the 30S ribosomal subunits. Also involved in the hydrolysis of GTP during the formation of the 70S ribosomal complex.</text>
</comment>
<keyword evidence="5 10" id="KW-0396">Initiation factor</keyword>
<evidence type="ECO:0000256" key="13">
    <source>
        <dbReference type="SAM" id="MobiDB-lite"/>
    </source>
</evidence>
<dbReference type="CDD" id="cd01887">
    <property type="entry name" value="IF2_eIF5B"/>
    <property type="match status" value="1"/>
</dbReference>
<dbReference type="InterPro" id="IPR044145">
    <property type="entry name" value="IF2_II"/>
</dbReference>
<feature type="binding site" evidence="10">
    <location>
        <begin position="244"/>
        <end position="248"/>
    </location>
    <ligand>
        <name>GTP</name>
        <dbReference type="ChEBI" id="CHEBI:37565"/>
    </ligand>
</feature>
<evidence type="ECO:0000256" key="7">
    <source>
        <dbReference type="ARBA" id="ARBA00022917"/>
    </source>
</evidence>
<evidence type="ECO:0000256" key="4">
    <source>
        <dbReference type="ARBA" id="ARBA00022490"/>
    </source>
</evidence>
<keyword evidence="6 10" id="KW-0547">Nucleotide-binding</keyword>
<dbReference type="PROSITE" id="PS51722">
    <property type="entry name" value="G_TR_2"/>
    <property type="match status" value="1"/>
</dbReference>
<keyword evidence="16" id="KW-1185">Reference proteome</keyword>
<dbReference type="GO" id="GO:0003743">
    <property type="term" value="F:translation initiation factor activity"/>
    <property type="evidence" value="ECO:0007669"/>
    <property type="project" value="UniProtKB-UniRule"/>
</dbReference>
<dbReference type="Gene3D" id="3.40.50.10050">
    <property type="entry name" value="Translation initiation factor IF- 2, domain 3"/>
    <property type="match status" value="1"/>
</dbReference>
<proteinExistence type="inferred from homology"/>
<comment type="similarity">
    <text evidence="2 10 11">Belongs to the TRAFAC class translation factor GTPase superfamily. Classic translation factor GTPase family. IF-2 subfamily.</text>
</comment>
<dbReference type="Gene3D" id="1.10.10.2480">
    <property type="match status" value="1"/>
</dbReference>
<evidence type="ECO:0000256" key="8">
    <source>
        <dbReference type="ARBA" id="ARBA00023134"/>
    </source>
</evidence>
<evidence type="ECO:0000256" key="12">
    <source>
        <dbReference type="RuleBase" id="RU000645"/>
    </source>
</evidence>
<keyword evidence="8 10" id="KW-0342">GTP-binding</keyword>
<keyword evidence="7 10" id="KW-0648">Protein biosynthesis</keyword>
<dbReference type="InterPro" id="IPR027417">
    <property type="entry name" value="P-loop_NTPase"/>
</dbReference>
<dbReference type="Proteomes" id="UP000013378">
    <property type="component" value="Unassembled WGS sequence"/>
</dbReference>
<feature type="binding site" evidence="10">
    <location>
        <begin position="198"/>
        <end position="205"/>
    </location>
    <ligand>
        <name>GTP</name>
        <dbReference type="ChEBI" id="CHEBI:37565"/>
    </ligand>
</feature>
<dbReference type="SUPFAM" id="SSF50447">
    <property type="entry name" value="Translation proteins"/>
    <property type="match status" value="2"/>
</dbReference>
<evidence type="ECO:0000256" key="2">
    <source>
        <dbReference type="ARBA" id="ARBA00007733"/>
    </source>
</evidence>
<sequence>MRVYKFAKELGISSKELIKKLAELDIEVSSHMSSINDEEVELIKELLNDELENENNDTKEKKLKEKSSNTIIKNKKKKEKNKKNKSENIDAKQKSRDNTNSQNEIEIGDSIVVKELSEKMSVNSNQVITKLISLGVMANINQEIDHDTASIIAEEFGFIVVKHEDEVASEETNEQEMLDFEDKEEDLIERSPVVTVMGHVDHGKTSLLDAIRETKVTEREAGGITQHVGASTVKVNDKRIVFLDTPGHEAFTAMRARGAQVTDVAILVVAADDGVMPQTIEAINHAKAANVPIIVAINKIDKPEANPDRIKQEITEHGLVPEDWGGDTICVPVSALKKQGIDELLEMILLVAEMEELKANPNRRAKGTIIEAELDKGKGPVATVIVQKGTLKVGDAVVTGTAHGKVRAMIDDKGKRIKEAGPSTPVAILGLSEVPDAGEHLYVVESDKKAREIAENRKEKIRMEQLKTTQKVSLDDLFEQIQKGEVKDLNVVIKADVRGSIEAVKQALEKLSIDEVKVKTIHGGVGAINETDIMLASASNAIVIGFNVRPTSTAINLAKQENVDVRTYRVIYEAIEDIEAAVKGMLEPEYKEVVIGRAEVRATFKVPNVGVVAGIYVQEGKLTRNCGVRLLRDSVVIHEGTVSSLKRFKDDVRELAAGYEGGLGIENFNDIKNGDIIEGYVMEEVER</sequence>
<dbReference type="InterPro" id="IPR023115">
    <property type="entry name" value="TIF_IF2_dom3"/>
</dbReference>
<dbReference type="InterPro" id="IPR004161">
    <property type="entry name" value="EFTu-like_2"/>
</dbReference>
<dbReference type="PANTHER" id="PTHR43381">
    <property type="entry name" value="TRANSLATION INITIATION FACTOR IF-2-RELATED"/>
    <property type="match status" value="1"/>
</dbReference>
<dbReference type="HAMAP" id="MF_00100_B">
    <property type="entry name" value="IF_2_B"/>
    <property type="match status" value="1"/>
</dbReference>
<dbReference type="Gene3D" id="2.40.30.10">
    <property type="entry name" value="Translation factors"/>
    <property type="match status" value="2"/>
</dbReference>
<evidence type="ECO:0000256" key="5">
    <source>
        <dbReference type="ARBA" id="ARBA00022540"/>
    </source>
</evidence>
<dbReference type="PROSITE" id="PS01176">
    <property type="entry name" value="IF2"/>
    <property type="match status" value="1"/>
</dbReference>
<dbReference type="STRING" id="1304284.L21TH_1337"/>
<dbReference type="FunFam" id="3.40.50.10050:FF:000001">
    <property type="entry name" value="Translation initiation factor IF-2"/>
    <property type="match status" value="1"/>
</dbReference>
<dbReference type="AlphaFoldDB" id="R1AU02"/>
<feature type="region of interest" description="Disordered" evidence="13">
    <location>
        <begin position="53"/>
        <end position="103"/>
    </location>
</feature>
<keyword evidence="4 10" id="KW-0963">Cytoplasm</keyword>
<dbReference type="Pfam" id="PF11987">
    <property type="entry name" value="IF-2"/>
    <property type="match status" value="1"/>
</dbReference>
<dbReference type="CDD" id="cd03692">
    <property type="entry name" value="mtIF2_IVc"/>
    <property type="match status" value="1"/>
</dbReference>
<dbReference type="FunFam" id="2.40.30.10:FF:000008">
    <property type="entry name" value="Translation initiation factor IF-2"/>
    <property type="match status" value="1"/>
</dbReference>
<dbReference type="InterPro" id="IPR000178">
    <property type="entry name" value="TF_IF2_bacterial-like"/>
</dbReference>
<dbReference type="Pfam" id="PF03144">
    <property type="entry name" value="GTP_EFTU_D2"/>
    <property type="match status" value="1"/>
</dbReference>
<accession>R1AU02</accession>
<evidence type="ECO:0000313" key="15">
    <source>
        <dbReference type="EMBL" id="EOD00623.1"/>
    </source>
</evidence>
<dbReference type="InterPro" id="IPR036925">
    <property type="entry name" value="TIF_IF2_dom3_sf"/>
</dbReference>
<feature type="compositionally biased region" description="Basic and acidic residues" evidence="13">
    <location>
        <begin position="84"/>
        <end position="97"/>
    </location>
</feature>
<feature type="region of interest" description="G-domain" evidence="10">
    <location>
        <begin position="192"/>
        <end position="340"/>
    </location>
</feature>
<dbReference type="InterPro" id="IPR015760">
    <property type="entry name" value="TIF_IF2"/>
</dbReference>
<dbReference type="Gene3D" id="3.40.50.300">
    <property type="entry name" value="P-loop containing nucleotide triphosphate hydrolases"/>
    <property type="match status" value="1"/>
</dbReference>
<dbReference type="PANTHER" id="PTHR43381:SF5">
    <property type="entry name" value="TR-TYPE G DOMAIN-CONTAINING PROTEIN"/>
    <property type="match status" value="1"/>
</dbReference>
<dbReference type="CDD" id="cd03702">
    <property type="entry name" value="IF2_mtIF2_II"/>
    <property type="match status" value="1"/>
</dbReference>
<dbReference type="GO" id="GO:0003924">
    <property type="term" value="F:GTPase activity"/>
    <property type="evidence" value="ECO:0007669"/>
    <property type="project" value="UniProtKB-UniRule"/>
</dbReference>
<dbReference type="GO" id="GO:0005525">
    <property type="term" value="F:GTP binding"/>
    <property type="evidence" value="ECO:0007669"/>
    <property type="project" value="UniProtKB-KW"/>
</dbReference>
<evidence type="ECO:0000313" key="16">
    <source>
        <dbReference type="Proteomes" id="UP000013378"/>
    </source>
</evidence>
<evidence type="ECO:0000256" key="6">
    <source>
        <dbReference type="ARBA" id="ARBA00022741"/>
    </source>
</evidence>
<dbReference type="InterPro" id="IPR005225">
    <property type="entry name" value="Small_GTP-bd"/>
</dbReference>
<comment type="caution">
    <text evidence="15">The sequence shown here is derived from an EMBL/GenBank/DDBJ whole genome shotgun (WGS) entry which is preliminary data.</text>
</comment>
<dbReference type="GO" id="GO:0005829">
    <property type="term" value="C:cytosol"/>
    <property type="evidence" value="ECO:0007669"/>
    <property type="project" value="TreeGrafter"/>
</dbReference>
<evidence type="ECO:0000259" key="14">
    <source>
        <dbReference type="PROSITE" id="PS51722"/>
    </source>
</evidence>
<name>R1AU02_9FIRM</name>
<organism evidence="15 16">
    <name type="scientific">Caldisalinibacter kiritimatiensis</name>
    <dbReference type="NCBI Taxonomy" id="1304284"/>
    <lineage>
        <taxon>Bacteria</taxon>
        <taxon>Bacillati</taxon>
        <taxon>Bacillota</taxon>
        <taxon>Tissierellia</taxon>
        <taxon>Tissierellales</taxon>
        <taxon>Thermohalobacteraceae</taxon>
        <taxon>Caldisalinibacter</taxon>
    </lineage>
</organism>
<protein>
    <recommendedName>
        <fullName evidence="3 10">Translation initiation factor IF-2</fullName>
    </recommendedName>
</protein>
<dbReference type="InterPro" id="IPR053905">
    <property type="entry name" value="EF-G-like_DII"/>
</dbReference>
<dbReference type="InterPro" id="IPR009000">
    <property type="entry name" value="Transl_B-barrel_sf"/>
</dbReference>